<reference evidence="3 4" key="1">
    <citation type="submission" date="2016-10" db="EMBL/GenBank/DDBJ databases">
        <authorList>
            <person name="de Groot N.N."/>
        </authorList>
    </citation>
    <scope>NUCLEOTIDE SEQUENCE [LARGE SCALE GENOMIC DNA]</scope>
    <source>
        <strain evidence="3 4">CGMCC 4.1877</strain>
    </source>
</reference>
<name>A0A1I5IIQ1_PSUAM</name>
<dbReference type="PANTHER" id="PTHR41534:SF2">
    <property type="entry name" value="3-PHENYLPROPIONATE_CINNAMIC ACID DIOXYGENASE SUBUNIT BETA"/>
    <property type="match status" value="1"/>
</dbReference>
<sequence length="167" mass="19676">MTSQLVDLQREAELFLYREAKMLDNNRFDEWLDLFTDDARYWMPITESREVGQERGPVAGEWALIEEDKRFLLKRNERLKTGLAHSEQPRSRTRRFVTNIVATENEDGTVGVESNLLVFQSRRGSSEQFFVGCRQDRLTRGEDDWKIAERVILLDHRVLPRAISIYL</sequence>
<protein>
    <submittedName>
        <fullName evidence="3">Dibenzofuran dioxygenase beta subunit</fullName>
    </submittedName>
</protein>
<dbReference type="CDD" id="cd00667">
    <property type="entry name" value="ring_hydroxylating_dioxygenases_beta"/>
    <property type="match status" value="1"/>
</dbReference>
<keyword evidence="4" id="KW-1185">Reference proteome</keyword>
<dbReference type="GO" id="GO:0051213">
    <property type="term" value="F:dioxygenase activity"/>
    <property type="evidence" value="ECO:0007669"/>
    <property type="project" value="UniProtKB-KW"/>
</dbReference>
<keyword evidence="3" id="KW-0223">Dioxygenase</keyword>
<evidence type="ECO:0000256" key="1">
    <source>
        <dbReference type="ARBA" id="ARBA00009570"/>
    </source>
</evidence>
<dbReference type="RefSeq" id="WP_093357371.1">
    <property type="nucleotide sequence ID" value="NZ_FOUY01000106.1"/>
</dbReference>
<evidence type="ECO:0000256" key="2">
    <source>
        <dbReference type="ARBA" id="ARBA00023002"/>
    </source>
</evidence>
<accession>A0A1I5IIQ1</accession>
<dbReference type="EMBL" id="FOUY01000106">
    <property type="protein sequence ID" value="SFO60518.1"/>
    <property type="molecule type" value="Genomic_DNA"/>
</dbReference>
<keyword evidence="2" id="KW-0560">Oxidoreductase</keyword>
<organism evidence="3 4">
    <name type="scientific">Pseudonocardia ammonioxydans</name>
    <dbReference type="NCBI Taxonomy" id="260086"/>
    <lineage>
        <taxon>Bacteria</taxon>
        <taxon>Bacillati</taxon>
        <taxon>Actinomycetota</taxon>
        <taxon>Actinomycetes</taxon>
        <taxon>Pseudonocardiales</taxon>
        <taxon>Pseudonocardiaceae</taxon>
        <taxon>Pseudonocardia</taxon>
    </lineage>
</organism>
<dbReference type="InterPro" id="IPR032710">
    <property type="entry name" value="NTF2-like_dom_sf"/>
</dbReference>
<dbReference type="Pfam" id="PF00866">
    <property type="entry name" value="Ring_hydroxyl_B"/>
    <property type="match status" value="1"/>
</dbReference>
<proteinExistence type="inferred from homology"/>
<dbReference type="SUPFAM" id="SSF54427">
    <property type="entry name" value="NTF2-like"/>
    <property type="match status" value="1"/>
</dbReference>
<evidence type="ECO:0000313" key="4">
    <source>
        <dbReference type="Proteomes" id="UP000199614"/>
    </source>
</evidence>
<dbReference type="OrthoDB" id="3212009at2"/>
<gene>
    <name evidence="3" type="ORF">SAMN05216207_11063</name>
</gene>
<dbReference type="Gene3D" id="3.10.450.50">
    <property type="match status" value="1"/>
</dbReference>
<comment type="similarity">
    <text evidence="1">Belongs to the bacterial ring-hydroxylating dioxygenase beta subunit family.</text>
</comment>
<dbReference type="STRING" id="260086.SAMN05216207_11063"/>
<dbReference type="Proteomes" id="UP000199614">
    <property type="component" value="Unassembled WGS sequence"/>
</dbReference>
<dbReference type="AlphaFoldDB" id="A0A1I5IIQ1"/>
<dbReference type="InterPro" id="IPR000391">
    <property type="entry name" value="Rng_hydr_dOase-bsu"/>
</dbReference>
<evidence type="ECO:0000313" key="3">
    <source>
        <dbReference type="EMBL" id="SFO60518.1"/>
    </source>
</evidence>
<dbReference type="PANTHER" id="PTHR41534">
    <property type="entry name" value="BLR3401 PROTEIN"/>
    <property type="match status" value="1"/>
</dbReference>
<dbReference type="GO" id="GO:0019380">
    <property type="term" value="P:3-phenylpropionate catabolic process"/>
    <property type="evidence" value="ECO:0007669"/>
    <property type="project" value="TreeGrafter"/>
</dbReference>